<gene>
    <name evidence="1" type="ORF">BTGOE4_07160</name>
</gene>
<accession>A0A9X5NBS5</accession>
<sequence length="33" mass="3526">MKGKVFSITTLVLLATSTSTSAFYPTLSGNLLY</sequence>
<dbReference type="EMBL" id="LXLI01000013">
    <property type="protein sequence ID" value="OFC94869.1"/>
    <property type="molecule type" value="Genomic_DNA"/>
</dbReference>
<reference evidence="1 2" key="1">
    <citation type="submission" date="2016-04" db="EMBL/GenBank/DDBJ databases">
        <title>Bacillus thuringiensis and Bacillus weihenstephanensis as novel biocontrol agents of wilt causing Verticillium species.</title>
        <authorList>
            <person name="Hollensteiner J."/>
            <person name="Wemheuer F."/>
            <person name="Harting R."/>
            <person name="Kolarzyk A."/>
            <person name="Diaz-Valerio S."/>
            <person name="Poehlein A."/>
            <person name="Brzuszkiewicz E."/>
            <person name="Nesemann K."/>
            <person name="Braus-Stromeyer S."/>
            <person name="Braus G."/>
            <person name="Daniel R."/>
            <person name="Liesegang H."/>
        </authorList>
    </citation>
    <scope>NUCLEOTIDE SEQUENCE [LARGE SCALE GENOMIC DNA]</scope>
    <source>
        <strain evidence="1 2">GOE4</strain>
    </source>
</reference>
<protein>
    <submittedName>
        <fullName evidence="1">Uncharacterized protein</fullName>
    </submittedName>
</protein>
<name>A0A9X5NBS5_BACTU</name>
<organism evidence="1 2">
    <name type="scientific">Bacillus thuringiensis</name>
    <dbReference type="NCBI Taxonomy" id="1428"/>
    <lineage>
        <taxon>Bacteria</taxon>
        <taxon>Bacillati</taxon>
        <taxon>Bacillota</taxon>
        <taxon>Bacilli</taxon>
        <taxon>Bacillales</taxon>
        <taxon>Bacillaceae</taxon>
        <taxon>Bacillus</taxon>
        <taxon>Bacillus cereus group</taxon>
    </lineage>
</organism>
<dbReference type="AlphaFoldDB" id="A0A9X5NBS5"/>
<comment type="caution">
    <text evidence="1">The sequence shown here is derived from an EMBL/GenBank/DDBJ whole genome shotgun (WGS) entry which is preliminary data.</text>
</comment>
<evidence type="ECO:0000313" key="1">
    <source>
        <dbReference type="EMBL" id="OFC94869.1"/>
    </source>
</evidence>
<dbReference type="Proteomes" id="UP000175994">
    <property type="component" value="Unassembled WGS sequence"/>
</dbReference>
<proteinExistence type="predicted"/>
<evidence type="ECO:0000313" key="2">
    <source>
        <dbReference type="Proteomes" id="UP000175994"/>
    </source>
</evidence>